<keyword evidence="2" id="KW-0812">Transmembrane</keyword>
<keyword evidence="2" id="KW-1133">Transmembrane helix</keyword>
<feature type="compositionally biased region" description="Low complexity" evidence="1">
    <location>
        <begin position="125"/>
        <end position="151"/>
    </location>
</feature>
<reference evidence="4 5" key="1">
    <citation type="submission" date="2018-11" db="EMBL/GenBank/DDBJ databases">
        <title>Sequencing the genomes of 1000 actinobacteria strains.</title>
        <authorList>
            <person name="Klenk H.-P."/>
        </authorList>
    </citation>
    <scope>NUCLEOTIDE SEQUENCE [LARGE SCALE GENOMIC DNA]</scope>
    <source>
        <strain evidence="4 5">DSM 43634</strain>
    </source>
</reference>
<evidence type="ECO:0000313" key="5">
    <source>
        <dbReference type="Proteomes" id="UP000271683"/>
    </source>
</evidence>
<gene>
    <name evidence="4" type="ORF">EDD30_7495</name>
</gene>
<evidence type="ECO:0000256" key="2">
    <source>
        <dbReference type="SAM" id="Phobius"/>
    </source>
</evidence>
<dbReference type="InterPro" id="IPR025326">
    <property type="entry name" value="DUF4232"/>
</dbReference>
<dbReference type="OrthoDB" id="3297425at2"/>
<dbReference type="EMBL" id="RJKL01000001">
    <property type="protein sequence ID" value="ROP34409.1"/>
    <property type="molecule type" value="Genomic_DNA"/>
</dbReference>
<feature type="domain" description="DUF4232" evidence="3">
    <location>
        <begin position="189"/>
        <end position="294"/>
    </location>
</feature>
<accession>A0A3N1GVY3</accession>
<feature type="region of interest" description="Disordered" evidence="1">
    <location>
        <begin position="122"/>
        <end position="191"/>
    </location>
</feature>
<dbReference type="Proteomes" id="UP000271683">
    <property type="component" value="Unassembled WGS sequence"/>
</dbReference>
<organism evidence="4 5">
    <name type="scientific">Couchioplanes caeruleus</name>
    <dbReference type="NCBI Taxonomy" id="56438"/>
    <lineage>
        <taxon>Bacteria</taxon>
        <taxon>Bacillati</taxon>
        <taxon>Actinomycetota</taxon>
        <taxon>Actinomycetes</taxon>
        <taxon>Micromonosporales</taxon>
        <taxon>Micromonosporaceae</taxon>
        <taxon>Couchioplanes</taxon>
    </lineage>
</organism>
<evidence type="ECO:0000256" key="1">
    <source>
        <dbReference type="SAM" id="MobiDB-lite"/>
    </source>
</evidence>
<dbReference type="AlphaFoldDB" id="A0A3N1GVY3"/>
<proteinExistence type="predicted"/>
<sequence length="335" mass="33243">MTLEKDPGRRPSAADLLDRLLAAGGQAAAGAGGGQAAAGAGGGQAAAGAAGLSGLPELRRVAQVVQRSGPSREQVTDGRGTGVTPRRWRRLAPALAAAAIGGIALAGLLTFGPSRELVLGRDADAGSPGAPATAASTPATALPPTGSASPADRPANGRAEPDREAPAGAPAVTRTEPSVPSASPAVRPCRNSDVRVSVAAQNDNAAETSTRKAIVSVVNESATACRVDGRVTIQLYDAADEAVPVPTQGVDQPGPAAEIVLRPGNAAFQGIKWQACDLAAADCPAGNTLRGSLGTSSPGVVAVLEGFSSPQGHHITMRTLQLGTLQPATDGTVAW</sequence>
<feature type="transmembrane region" description="Helical" evidence="2">
    <location>
        <begin position="91"/>
        <end position="111"/>
    </location>
</feature>
<feature type="region of interest" description="Disordered" evidence="1">
    <location>
        <begin position="65"/>
        <end position="86"/>
    </location>
</feature>
<protein>
    <submittedName>
        <fullName evidence="4">Uncharacterized protein DUF4232</fullName>
    </submittedName>
</protein>
<name>A0A3N1GVY3_9ACTN</name>
<feature type="compositionally biased region" description="Low complexity" evidence="1">
    <location>
        <begin position="177"/>
        <end position="186"/>
    </location>
</feature>
<dbReference type="Pfam" id="PF14016">
    <property type="entry name" value="DUF4232"/>
    <property type="match status" value="1"/>
</dbReference>
<evidence type="ECO:0000313" key="4">
    <source>
        <dbReference type="EMBL" id="ROP34409.1"/>
    </source>
</evidence>
<comment type="caution">
    <text evidence="4">The sequence shown here is derived from an EMBL/GenBank/DDBJ whole genome shotgun (WGS) entry which is preliminary data.</text>
</comment>
<keyword evidence="2" id="KW-0472">Membrane</keyword>
<evidence type="ECO:0000259" key="3">
    <source>
        <dbReference type="Pfam" id="PF14016"/>
    </source>
</evidence>